<sequence>MNRKVPANNFNNRVEMVPVQRRNDAQARLRYAVHFQDLATGQQEFLQNLIISEEAHFHLLIGQCICHLSGNESSKVDFEGLQKRYIQRYFVSSAFVTSRNKRQPTSRSVKIKNKKPYVPQKICLESSAHQPERSTRRRCAASSTKAIQVRTE</sequence>
<reference evidence="2" key="1">
    <citation type="submission" date="2020-07" db="EMBL/GenBank/DDBJ databases">
        <title>Multicomponent nature underlies the extraordinary mechanical properties of spider dragline silk.</title>
        <authorList>
            <person name="Kono N."/>
            <person name="Nakamura H."/>
            <person name="Mori M."/>
            <person name="Yoshida Y."/>
            <person name="Ohtoshi R."/>
            <person name="Malay A.D."/>
            <person name="Moran D.A.P."/>
            <person name="Tomita M."/>
            <person name="Numata K."/>
            <person name="Arakawa K."/>
        </authorList>
    </citation>
    <scope>NUCLEOTIDE SEQUENCE</scope>
</reference>
<keyword evidence="3" id="KW-1185">Reference proteome</keyword>
<evidence type="ECO:0000313" key="3">
    <source>
        <dbReference type="Proteomes" id="UP000887116"/>
    </source>
</evidence>
<dbReference type="AlphaFoldDB" id="A0A8X6LLB4"/>
<name>A0A8X6LLB4_TRICU</name>
<dbReference type="OrthoDB" id="7994973at2759"/>
<dbReference type="Proteomes" id="UP000887116">
    <property type="component" value="Unassembled WGS sequence"/>
</dbReference>
<accession>A0A8X6LLB4</accession>
<comment type="caution">
    <text evidence="2">The sequence shown here is derived from an EMBL/GenBank/DDBJ whole genome shotgun (WGS) entry which is preliminary data.</text>
</comment>
<protein>
    <submittedName>
        <fullName evidence="2">Uncharacterized protein</fullName>
    </submittedName>
</protein>
<organism evidence="2 3">
    <name type="scientific">Trichonephila clavata</name>
    <name type="common">Joro spider</name>
    <name type="synonym">Nephila clavata</name>
    <dbReference type="NCBI Taxonomy" id="2740835"/>
    <lineage>
        <taxon>Eukaryota</taxon>
        <taxon>Metazoa</taxon>
        <taxon>Ecdysozoa</taxon>
        <taxon>Arthropoda</taxon>
        <taxon>Chelicerata</taxon>
        <taxon>Arachnida</taxon>
        <taxon>Araneae</taxon>
        <taxon>Araneomorphae</taxon>
        <taxon>Entelegynae</taxon>
        <taxon>Araneoidea</taxon>
        <taxon>Nephilidae</taxon>
        <taxon>Trichonephila</taxon>
    </lineage>
</organism>
<dbReference type="EMBL" id="BMAO01007153">
    <property type="protein sequence ID" value="GFR14020.1"/>
    <property type="molecule type" value="Genomic_DNA"/>
</dbReference>
<feature type="region of interest" description="Disordered" evidence="1">
    <location>
        <begin position="125"/>
        <end position="152"/>
    </location>
</feature>
<evidence type="ECO:0000313" key="2">
    <source>
        <dbReference type="EMBL" id="GFR14020.1"/>
    </source>
</evidence>
<gene>
    <name evidence="2" type="ORF">TNCT_303841</name>
</gene>
<proteinExistence type="predicted"/>
<evidence type="ECO:0000256" key="1">
    <source>
        <dbReference type="SAM" id="MobiDB-lite"/>
    </source>
</evidence>